<sequence length="219" mass="24797">MEELKGPNRGSYIWGSSVHNIRIERLWVDFTRGIGKKWAIFFYDLETSYGLRIDNTAHLWLLHYLFLDALNADIQAWAEAWNSHKITFEDERKRSPRDMFTFGLLEQGPRGISHLIQAEEDAVTDLAQFGVDWSARANPAILAHAIENGAIDPGDNSFNAFSTPSHMSEVIVESPNCPFTAEQCDALDAELAQVVDTASRDMAVRKLVWREALAICLRM</sequence>
<keyword evidence="3" id="KW-1185">Reference proteome</keyword>
<protein>
    <recommendedName>
        <fullName evidence="1">Integrase core domain-containing protein</fullName>
    </recommendedName>
</protein>
<reference evidence="2" key="1">
    <citation type="submission" date="2023-03" db="EMBL/GenBank/DDBJ databases">
        <title>Massive genome expansion in bonnet fungi (Mycena s.s.) driven by repeated elements and novel gene families across ecological guilds.</title>
        <authorList>
            <consortium name="Lawrence Berkeley National Laboratory"/>
            <person name="Harder C.B."/>
            <person name="Miyauchi S."/>
            <person name="Viragh M."/>
            <person name="Kuo A."/>
            <person name="Thoen E."/>
            <person name="Andreopoulos B."/>
            <person name="Lu D."/>
            <person name="Skrede I."/>
            <person name="Drula E."/>
            <person name="Henrissat B."/>
            <person name="Morin E."/>
            <person name="Kohler A."/>
            <person name="Barry K."/>
            <person name="LaButti K."/>
            <person name="Morin E."/>
            <person name="Salamov A."/>
            <person name="Lipzen A."/>
            <person name="Mereny Z."/>
            <person name="Hegedus B."/>
            <person name="Baldrian P."/>
            <person name="Stursova M."/>
            <person name="Weitz H."/>
            <person name="Taylor A."/>
            <person name="Grigoriev I.V."/>
            <person name="Nagy L.G."/>
            <person name="Martin F."/>
            <person name="Kauserud H."/>
        </authorList>
    </citation>
    <scope>NUCLEOTIDE SEQUENCE</scope>
    <source>
        <strain evidence="2">CBHHK173m</strain>
    </source>
</reference>
<accession>A0AAD6UPW8</accession>
<dbReference type="Proteomes" id="UP001222325">
    <property type="component" value="Unassembled WGS sequence"/>
</dbReference>
<dbReference type="Pfam" id="PF24764">
    <property type="entry name" value="rva_4"/>
    <property type="match status" value="1"/>
</dbReference>
<name>A0AAD6UPW8_9AGAR</name>
<dbReference type="AlphaFoldDB" id="A0AAD6UPW8"/>
<organism evidence="2 3">
    <name type="scientific">Mycena belliarum</name>
    <dbReference type="NCBI Taxonomy" id="1033014"/>
    <lineage>
        <taxon>Eukaryota</taxon>
        <taxon>Fungi</taxon>
        <taxon>Dikarya</taxon>
        <taxon>Basidiomycota</taxon>
        <taxon>Agaricomycotina</taxon>
        <taxon>Agaricomycetes</taxon>
        <taxon>Agaricomycetidae</taxon>
        <taxon>Agaricales</taxon>
        <taxon>Marasmiineae</taxon>
        <taxon>Mycenaceae</taxon>
        <taxon>Mycena</taxon>
    </lineage>
</organism>
<dbReference type="PANTHER" id="PTHR46791:SF5">
    <property type="entry name" value="CLR5 DOMAIN-CONTAINING PROTEIN-RELATED"/>
    <property type="match status" value="1"/>
</dbReference>
<evidence type="ECO:0000313" key="3">
    <source>
        <dbReference type="Proteomes" id="UP001222325"/>
    </source>
</evidence>
<evidence type="ECO:0000313" key="2">
    <source>
        <dbReference type="EMBL" id="KAJ7103966.1"/>
    </source>
</evidence>
<dbReference type="EMBL" id="JARJCN010000001">
    <property type="protein sequence ID" value="KAJ7103966.1"/>
    <property type="molecule type" value="Genomic_DNA"/>
</dbReference>
<comment type="caution">
    <text evidence="2">The sequence shown here is derived from an EMBL/GenBank/DDBJ whole genome shotgun (WGS) entry which is preliminary data.</text>
</comment>
<evidence type="ECO:0000259" key="1">
    <source>
        <dbReference type="Pfam" id="PF24764"/>
    </source>
</evidence>
<dbReference type="InterPro" id="IPR058913">
    <property type="entry name" value="Integrase_dom_put"/>
</dbReference>
<feature type="domain" description="Integrase core" evidence="1">
    <location>
        <begin position="1"/>
        <end position="107"/>
    </location>
</feature>
<proteinExistence type="predicted"/>
<gene>
    <name evidence="2" type="ORF">B0H15DRAFT_766514</name>
</gene>
<dbReference type="PANTHER" id="PTHR46791">
    <property type="entry name" value="EXPRESSED PROTEIN"/>
    <property type="match status" value="1"/>
</dbReference>